<protein>
    <recommendedName>
        <fullName evidence="4">NAD-dependent epimerase/dehydratase domain-containing protein</fullName>
    </recommendedName>
</protein>
<comment type="caution">
    <text evidence="5">The sequence shown here is derived from an EMBL/GenBank/DDBJ whole genome shotgun (WGS) entry which is preliminary data.</text>
</comment>
<dbReference type="GO" id="GO:0016616">
    <property type="term" value="F:oxidoreductase activity, acting on the CH-OH group of donors, NAD or NADP as acceptor"/>
    <property type="evidence" value="ECO:0007669"/>
    <property type="project" value="TreeGrafter"/>
</dbReference>
<dbReference type="SUPFAM" id="SSF51735">
    <property type="entry name" value="NAD(P)-binding Rossmann-fold domains"/>
    <property type="match status" value="1"/>
</dbReference>
<dbReference type="PANTHER" id="PTHR10366">
    <property type="entry name" value="NAD DEPENDENT EPIMERASE/DEHYDRATASE"/>
    <property type="match status" value="1"/>
</dbReference>
<comment type="similarity">
    <text evidence="3">Belongs to the NAD(P)-dependent epimerase/dehydratase family. Dihydroflavonol-4-reductase subfamily.</text>
</comment>
<dbReference type="PANTHER" id="PTHR10366:SF831">
    <property type="entry name" value="NAD-DEPENDENT EPIMERASE_DEHYDRATASE DOMAIN-CONTAINING PROTEIN"/>
    <property type="match status" value="1"/>
</dbReference>
<evidence type="ECO:0000313" key="6">
    <source>
        <dbReference type="Proteomes" id="UP000323000"/>
    </source>
</evidence>
<accession>A0A5C7H4J4</accession>
<dbReference type="Proteomes" id="UP000323000">
    <property type="component" value="Chromosome 10"/>
</dbReference>
<dbReference type="InterPro" id="IPR001509">
    <property type="entry name" value="Epimerase_deHydtase"/>
</dbReference>
<dbReference type="AlphaFoldDB" id="A0A5C7H4J4"/>
<dbReference type="OrthoDB" id="2735536at2759"/>
<dbReference type="InterPro" id="IPR036291">
    <property type="entry name" value="NAD(P)-bd_dom_sf"/>
</dbReference>
<evidence type="ECO:0000256" key="2">
    <source>
        <dbReference type="ARBA" id="ARBA00023002"/>
    </source>
</evidence>
<organism evidence="5 6">
    <name type="scientific">Acer yangbiense</name>
    <dbReference type="NCBI Taxonomy" id="1000413"/>
    <lineage>
        <taxon>Eukaryota</taxon>
        <taxon>Viridiplantae</taxon>
        <taxon>Streptophyta</taxon>
        <taxon>Embryophyta</taxon>
        <taxon>Tracheophyta</taxon>
        <taxon>Spermatophyta</taxon>
        <taxon>Magnoliopsida</taxon>
        <taxon>eudicotyledons</taxon>
        <taxon>Gunneridae</taxon>
        <taxon>Pentapetalae</taxon>
        <taxon>rosids</taxon>
        <taxon>malvids</taxon>
        <taxon>Sapindales</taxon>
        <taxon>Sapindaceae</taxon>
        <taxon>Hippocastanoideae</taxon>
        <taxon>Acereae</taxon>
        <taxon>Acer</taxon>
    </lineage>
</organism>
<keyword evidence="1" id="KW-0521">NADP</keyword>
<keyword evidence="6" id="KW-1185">Reference proteome</keyword>
<gene>
    <name evidence="5" type="ORF">EZV62_021030</name>
</gene>
<name>A0A5C7H4J4_9ROSI</name>
<evidence type="ECO:0000256" key="1">
    <source>
        <dbReference type="ARBA" id="ARBA00022857"/>
    </source>
</evidence>
<dbReference type="Pfam" id="PF01370">
    <property type="entry name" value="Epimerase"/>
    <property type="match status" value="1"/>
</dbReference>
<proteinExistence type="inferred from homology"/>
<feature type="domain" description="NAD-dependent epimerase/dehydratase" evidence="4">
    <location>
        <begin position="4"/>
        <end position="151"/>
    </location>
</feature>
<sequence>MQVDMIEPAVVGTRNVLNACSKAKAKRVVVVSSIAAVMNNPNWPKDHTMDEECWSDRDFCKTTKKYYSLAKTIAESEAFEYAKRGELNIVTVCPSNVIGTMLQPTINSSSLLLLSMLKDGHESLENKNRHLVDVRDVAEAIMLVFEKPEAKGRYICTSYAMKVQVFVNKLKGMYPNYNHTKSFTKVEDSGKLSSEKLQDLGWKYRPLEESIVDSVTNYQERGFLLKE</sequence>
<dbReference type="EMBL" id="VAHF01000010">
    <property type="protein sequence ID" value="TXG51861.1"/>
    <property type="molecule type" value="Genomic_DNA"/>
</dbReference>
<dbReference type="Gene3D" id="3.40.50.720">
    <property type="entry name" value="NAD(P)-binding Rossmann-like Domain"/>
    <property type="match status" value="1"/>
</dbReference>
<dbReference type="InterPro" id="IPR050425">
    <property type="entry name" value="NAD(P)_dehydrat-like"/>
</dbReference>
<dbReference type="FunFam" id="3.40.50.720:FF:000085">
    <property type="entry name" value="Dihydroflavonol reductase"/>
    <property type="match status" value="1"/>
</dbReference>
<evidence type="ECO:0000256" key="3">
    <source>
        <dbReference type="ARBA" id="ARBA00023445"/>
    </source>
</evidence>
<reference evidence="6" key="1">
    <citation type="journal article" date="2019" name="Gigascience">
        <title>De novo genome assembly of the endangered Acer yangbiense, a plant species with extremely small populations endemic to Yunnan Province, China.</title>
        <authorList>
            <person name="Yang J."/>
            <person name="Wariss H.M."/>
            <person name="Tao L."/>
            <person name="Zhang R."/>
            <person name="Yun Q."/>
            <person name="Hollingsworth P."/>
            <person name="Dao Z."/>
            <person name="Luo G."/>
            <person name="Guo H."/>
            <person name="Ma Y."/>
            <person name="Sun W."/>
        </authorList>
    </citation>
    <scope>NUCLEOTIDE SEQUENCE [LARGE SCALE GENOMIC DNA]</scope>
    <source>
        <strain evidence="6">cv. Malutang</strain>
    </source>
</reference>
<evidence type="ECO:0000313" key="5">
    <source>
        <dbReference type="EMBL" id="TXG51861.1"/>
    </source>
</evidence>
<evidence type="ECO:0000259" key="4">
    <source>
        <dbReference type="Pfam" id="PF01370"/>
    </source>
</evidence>
<keyword evidence="2" id="KW-0560">Oxidoreductase</keyword>